<dbReference type="Proteomes" id="UP001214576">
    <property type="component" value="Unassembled WGS sequence"/>
</dbReference>
<dbReference type="AlphaFoldDB" id="A0AAD4UJK5"/>
<evidence type="ECO:0000256" key="1">
    <source>
        <dbReference type="ARBA" id="ARBA00004496"/>
    </source>
</evidence>
<evidence type="ECO:0000256" key="6">
    <source>
        <dbReference type="SAM" id="MobiDB-lite"/>
    </source>
</evidence>
<keyword evidence="4" id="KW-0862">Zinc</keyword>
<organism evidence="7 8">
    <name type="scientific">Ovis ammon polii</name>
    <dbReference type="NCBI Taxonomy" id="230172"/>
    <lineage>
        <taxon>Eukaryota</taxon>
        <taxon>Metazoa</taxon>
        <taxon>Chordata</taxon>
        <taxon>Craniata</taxon>
        <taxon>Vertebrata</taxon>
        <taxon>Euteleostomi</taxon>
        <taxon>Mammalia</taxon>
        <taxon>Eutheria</taxon>
        <taxon>Laurasiatheria</taxon>
        <taxon>Artiodactyla</taxon>
        <taxon>Ruminantia</taxon>
        <taxon>Pecora</taxon>
        <taxon>Bovidae</taxon>
        <taxon>Caprinae</taxon>
        <taxon>Ovis</taxon>
    </lineage>
</organism>
<feature type="coiled-coil region" evidence="5">
    <location>
        <begin position="62"/>
        <end position="89"/>
    </location>
</feature>
<proteinExistence type="inferred from homology"/>
<feature type="compositionally biased region" description="Basic and acidic residues" evidence="6">
    <location>
        <begin position="1"/>
        <end position="12"/>
    </location>
</feature>
<keyword evidence="3" id="KW-0963">Cytoplasm</keyword>
<dbReference type="GO" id="GO:0005737">
    <property type="term" value="C:cytoplasm"/>
    <property type="evidence" value="ECO:0007669"/>
    <property type="project" value="UniProtKB-SubCell"/>
</dbReference>
<dbReference type="EMBL" id="JAKZEL010000003">
    <property type="protein sequence ID" value="KAI4544850.1"/>
    <property type="molecule type" value="Genomic_DNA"/>
</dbReference>
<evidence type="ECO:0000313" key="8">
    <source>
        <dbReference type="Proteomes" id="UP001214576"/>
    </source>
</evidence>
<feature type="region of interest" description="Disordered" evidence="6">
    <location>
        <begin position="1"/>
        <end position="52"/>
    </location>
</feature>
<accession>A0AAD4UJK5</accession>
<dbReference type="InterPro" id="IPR007623">
    <property type="entry name" value="BEX"/>
</dbReference>
<name>A0AAD4UJK5_OVIAM</name>
<dbReference type="Pfam" id="PF04538">
    <property type="entry name" value="BEX"/>
    <property type="match status" value="1"/>
</dbReference>
<evidence type="ECO:0000256" key="5">
    <source>
        <dbReference type="SAM" id="Coils"/>
    </source>
</evidence>
<dbReference type="PANTHER" id="PTHR19430:SF0">
    <property type="entry name" value="PROTEIN BEX5"/>
    <property type="match status" value="1"/>
</dbReference>
<reference evidence="7" key="1">
    <citation type="submission" date="2022-03" db="EMBL/GenBank/DDBJ databases">
        <title>Genomic analyses of argali, domestic sheep and their hybrids provide insights into chromosomal evolution, heterosis and genetic basis of agronomic traits.</title>
        <authorList>
            <person name="Li M."/>
        </authorList>
    </citation>
    <scope>NUCLEOTIDE SEQUENCE</scope>
    <source>
        <strain evidence="7">CAU-MHL-2022a</strain>
        <tissue evidence="7">Skin</tissue>
    </source>
</reference>
<feature type="compositionally biased region" description="Basic and acidic residues" evidence="6">
    <location>
        <begin position="131"/>
        <end position="151"/>
    </location>
</feature>
<comment type="caution">
    <text evidence="7">The sequence shown here is derived from an EMBL/GenBank/DDBJ whole genome shotgun (WGS) entry which is preliminary data.</text>
</comment>
<comment type="similarity">
    <text evidence="2">Belongs to the BEX family.</text>
</comment>
<sequence length="266" mass="30545">MEKDPKERREEEQALVQNEEACPMGGGEGAKPRENVRGDWDPPAQDFREDMPNGLVNNIDIIDGDADDMERFMEEMRELRRKIRELQLSCLTFSVDENEPNVGIQVWREVNREGKKKVRQEKEGTLNLEKLCSENEAKPENQGKMENKEQPLDAGKPGAACAREDEENLENQGRTDPKGKTDEEVLTVTERPESETKPKEGAPESQEKPWNIREGMDSVPETRSRREEPSVMLSLTDSLIRVEQFLIDPQEEEIVQKRKNNNGWVS</sequence>
<comment type="subcellular location">
    <subcellularLocation>
        <location evidence="1">Cytoplasm</location>
    </subcellularLocation>
</comment>
<feature type="compositionally biased region" description="Basic and acidic residues" evidence="6">
    <location>
        <begin position="30"/>
        <end position="51"/>
    </location>
</feature>
<gene>
    <name evidence="7" type="ORF">MG293_005116</name>
</gene>
<dbReference type="PANTHER" id="PTHR19430">
    <property type="entry name" value="PROTEIN BEX1-RELATED"/>
    <property type="match status" value="1"/>
</dbReference>
<evidence type="ECO:0000256" key="3">
    <source>
        <dbReference type="ARBA" id="ARBA00022490"/>
    </source>
</evidence>
<evidence type="ECO:0000313" key="7">
    <source>
        <dbReference type="EMBL" id="KAI4544850.1"/>
    </source>
</evidence>
<dbReference type="InterPro" id="IPR021156">
    <property type="entry name" value="TF_A-like/BEX"/>
</dbReference>
<feature type="region of interest" description="Disordered" evidence="6">
    <location>
        <begin position="113"/>
        <end position="231"/>
    </location>
</feature>
<feature type="compositionally biased region" description="Basic and acidic residues" evidence="6">
    <location>
        <begin position="190"/>
        <end position="229"/>
    </location>
</feature>
<keyword evidence="5" id="KW-0175">Coiled coil</keyword>
<feature type="compositionally biased region" description="Basic and acidic residues" evidence="6">
    <location>
        <begin position="173"/>
        <end position="183"/>
    </location>
</feature>
<protein>
    <submittedName>
        <fullName evidence="7">Uncharacterized protein</fullName>
    </submittedName>
</protein>
<evidence type="ECO:0000256" key="2">
    <source>
        <dbReference type="ARBA" id="ARBA00010976"/>
    </source>
</evidence>
<evidence type="ECO:0000256" key="4">
    <source>
        <dbReference type="ARBA" id="ARBA00022833"/>
    </source>
</evidence>
<keyword evidence="8" id="KW-1185">Reference proteome</keyword>
<dbReference type="GO" id="GO:0007165">
    <property type="term" value="P:signal transduction"/>
    <property type="evidence" value="ECO:0007669"/>
    <property type="project" value="TreeGrafter"/>
</dbReference>
<dbReference type="GO" id="GO:0005102">
    <property type="term" value="F:signaling receptor binding"/>
    <property type="evidence" value="ECO:0007669"/>
    <property type="project" value="TreeGrafter"/>
</dbReference>